<comment type="caution">
    <text evidence="1">The sequence shown here is derived from an EMBL/GenBank/DDBJ whole genome shotgun (WGS) entry which is preliminary data.</text>
</comment>
<dbReference type="Proteomes" id="UP001595377">
    <property type="component" value="Unassembled WGS sequence"/>
</dbReference>
<organism evidence="1 2">
    <name type="scientific">Shinella pollutisoli</name>
    <dbReference type="NCBI Taxonomy" id="2250594"/>
    <lineage>
        <taxon>Bacteria</taxon>
        <taxon>Pseudomonadati</taxon>
        <taxon>Pseudomonadota</taxon>
        <taxon>Alphaproteobacteria</taxon>
        <taxon>Hyphomicrobiales</taxon>
        <taxon>Rhizobiaceae</taxon>
        <taxon>Shinella</taxon>
    </lineage>
</organism>
<reference evidence="2" key="1">
    <citation type="journal article" date="2019" name="Int. J. Syst. Evol. Microbiol.">
        <title>The Global Catalogue of Microorganisms (GCM) 10K type strain sequencing project: providing services to taxonomists for standard genome sequencing and annotation.</title>
        <authorList>
            <consortium name="The Broad Institute Genomics Platform"/>
            <consortium name="The Broad Institute Genome Sequencing Center for Infectious Disease"/>
            <person name="Wu L."/>
            <person name="Ma J."/>
        </authorList>
    </citation>
    <scope>NUCLEOTIDE SEQUENCE [LARGE SCALE GENOMIC DNA]</scope>
    <source>
        <strain evidence="2">KCTC 52677</strain>
    </source>
</reference>
<dbReference type="InterPro" id="IPR010319">
    <property type="entry name" value="Transglutaminase-like_Cys_pept"/>
</dbReference>
<accession>A0ABV7DC84</accession>
<dbReference type="RefSeq" id="WP_380702884.1">
    <property type="nucleotide sequence ID" value="NZ_JBHRSP010000005.1"/>
</dbReference>
<evidence type="ECO:0000313" key="2">
    <source>
        <dbReference type="Proteomes" id="UP001595377"/>
    </source>
</evidence>
<dbReference type="Pfam" id="PF06035">
    <property type="entry name" value="Peptidase_C93"/>
    <property type="match status" value="1"/>
</dbReference>
<name>A0ABV7DC84_9HYPH</name>
<gene>
    <name evidence="1" type="ORF">ACFOHH_03770</name>
</gene>
<dbReference type="PANTHER" id="PTHR39327">
    <property type="match status" value="1"/>
</dbReference>
<protein>
    <submittedName>
        <fullName evidence="1">Transglutaminase-like cysteine peptidase</fullName>
    </submittedName>
</protein>
<dbReference type="PANTHER" id="PTHR39327:SF1">
    <property type="entry name" value="BLR5470 PROTEIN"/>
    <property type="match status" value="1"/>
</dbReference>
<dbReference type="Gene3D" id="3.10.620.30">
    <property type="match status" value="1"/>
</dbReference>
<proteinExistence type="predicted"/>
<evidence type="ECO:0000313" key="1">
    <source>
        <dbReference type="EMBL" id="MFC3072216.1"/>
    </source>
</evidence>
<sequence>MNTATTPAYETGIEMLRKVILAAASALPLLFGVQTAEAAGPAGFARGLQSNTGIRYIVARQATLAPFAFVRFCKDNPADCARGSGAPVVALDAAREGELRRVNLSVNRAIRAAGDGTGRDLWQADVASGDCEDFALTKRRKLIALGWSPRALRLAVVRTGAGEGHAVLVVKTSRGDLVLDNRTGAIKPWRQTDLSWVKIQSGDNPRLWHAL</sequence>
<dbReference type="EMBL" id="JBHRSP010000005">
    <property type="protein sequence ID" value="MFC3072216.1"/>
    <property type="molecule type" value="Genomic_DNA"/>
</dbReference>
<keyword evidence="2" id="KW-1185">Reference proteome</keyword>